<dbReference type="InterPro" id="IPR035984">
    <property type="entry name" value="Acyl-CoA-binding_sf"/>
</dbReference>
<keyword evidence="6" id="KW-1185">Reference proteome</keyword>
<sequence length="204" mass="22648">MSFLLRKQLLPSCKYMSRFQATVLAPHSFHTLRPLLASEAQFNSAKTRLNSLRDDPGNEVKLKMYALFKQANDGPCNKPKPGGFDFVGKAKWTAWNGLGSMTKEDARQEYVNIVEELVRAEGGDPSATEATEASPSTQDDSSFNTIIYEVIGKAAKITLNRPKTKNSITEKPGGFVFMLGVKHAKINLYFSCGFDEWSKVSDNL</sequence>
<dbReference type="InterPro" id="IPR000582">
    <property type="entry name" value="Acyl-CoA-binding_protein"/>
</dbReference>
<evidence type="ECO:0000313" key="5">
    <source>
        <dbReference type="EMBL" id="PIK39170.1"/>
    </source>
</evidence>
<name>A0A2G8JTY1_STIJA</name>
<dbReference type="GO" id="GO:0006631">
    <property type="term" value="P:fatty acid metabolic process"/>
    <property type="evidence" value="ECO:0007669"/>
    <property type="project" value="TreeGrafter"/>
</dbReference>
<evidence type="ECO:0000256" key="2">
    <source>
        <dbReference type="ARBA" id="ARBA00023121"/>
    </source>
</evidence>
<dbReference type="PANTHER" id="PTHR23310:SF62">
    <property type="entry name" value="ACYL-COA BINDING PROTEIN 1, ISOFORM A"/>
    <property type="match status" value="1"/>
</dbReference>
<dbReference type="PANTHER" id="PTHR23310">
    <property type="entry name" value="ACYL-COA-BINDING PROTEIN, ACBP"/>
    <property type="match status" value="1"/>
</dbReference>
<reference evidence="5 6" key="1">
    <citation type="journal article" date="2017" name="PLoS Biol.">
        <title>The sea cucumber genome provides insights into morphological evolution and visceral regeneration.</title>
        <authorList>
            <person name="Zhang X."/>
            <person name="Sun L."/>
            <person name="Yuan J."/>
            <person name="Sun Y."/>
            <person name="Gao Y."/>
            <person name="Zhang L."/>
            <person name="Li S."/>
            <person name="Dai H."/>
            <person name="Hamel J.F."/>
            <person name="Liu C."/>
            <person name="Yu Y."/>
            <person name="Liu S."/>
            <person name="Lin W."/>
            <person name="Guo K."/>
            <person name="Jin S."/>
            <person name="Xu P."/>
            <person name="Storey K.B."/>
            <person name="Huan P."/>
            <person name="Zhang T."/>
            <person name="Zhou Y."/>
            <person name="Zhang J."/>
            <person name="Lin C."/>
            <person name="Li X."/>
            <person name="Xing L."/>
            <person name="Huo D."/>
            <person name="Sun M."/>
            <person name="Wang L."/>
            <person name="Mercier A."/>
            <person name="Li F."/>
            <person name="Yang H."/>
            <person name="Xiang J."/>
        </authorList>
    </citation>
    <scope>NUCLEOTIDE SEQUENCE [LARGE SCALE GENOMIC DNA]</scope>
    <source>
        <strain evidence="5">Shaxun</strain>
        <tissue evidence="5">Muscle</tissue>
    </source>
</reference>
<gene>
    <name evidence="5" type="ORF">BSL78_23993</name>
</gene>
<dbReference type="InterPro" id="IPR014352">
    <property type="entry name" value="FERM/acyl-CoA-bd_prot_sf"/>
</dbReference>
<dbReference type="Gene3D" id="1.20.80.10">
    <property type="match status" value="1"/>
</dbReference>
<comment type="similarity">
    <text evidence="1">Belongs to the ACBP family.</text>
</comment>
<dbReference type="SUPFAM" id="SSF47027">
    <property type="entry name" value="Acyl-CoA binding protein"/>
    <property type="match status" value="1"/>
</dbReference>
<evidence type="ECO:0000313" key="6">
    <source>
        <dbReference type="Proteomes" id="UP000230750"/>
    </source>
</evidence>
<protein>
    <recommendedName>
        <fullName evidence="4">ACB domain-containing protein</fullName>
    </recommendedName>
</protein>
<comment type="caution">
    <text evidence="5">The sequence shown here is derived from an EMBL/GenBank/DDBJ whole genome shotgun (WGS) entry which is preliminary data.</text>
</comment>
<keyword evidence="2" id="KW-0446">Lipid-binding</keyword>
<dbReference type="STRING" id="307972.A0A2G8JTY1"/>
<dbReference type="PRINTS" id="PR00689">
    <property type="entry name" value="ACOABINDINGP"/>
</dbReference>
<dbReference type="Pfam" id="PF00887">
    <property type="entry name" value="ACBP"/>
    <property type="match status" value="1"/>
</dbReference>
<dbReference type="EMBL" id="MRZV01001269">
    <property type="protein sequence ID" value="PIK39170.1"/>
    <property type="molecule type" value="Genomic_DNA"/>
</dbReference>
<evidence type="ECO:0000256" key="1">
    <source>
        <dbReference type="ARBA" id="ARBA00005567"/>
    </source>
</evidence>
<dbReference type="PROSITE" id="PS51228">
    <property type="entry name" value="ACB_2"/>
    <property type="match status" value="1"/>
</dbReference>
<feature type="compositionally biased region" description="Polar residues" evidence="3">
    <location>
        <begin position="128"/>
        <end position="140"/>
    </location>
</feature>
<dbReference type="AlphaFoldDB" id="A0A2G8JTY1"/>
<organism evidence="5 6">
    <name type="scientific">Stichopus japonicus</name>
    <name type="common">Sea cucumber</name>
    <dbReference type="NCBI Taxonomy" id="307972"/>
    <lineage>
        <taxon>Eukaryota</taxon>
        <taxon>Metazoa</taxon>
        <taxon>Echinodermata</taxon>
        <taxon>Eleutherozoa</taxon>
        <taxon>Echinozoa</taxon>
        <taxon>Holothuroidea</taxon>
        <taxon>Aspidochirotacea</taxon>
        <taxon>Aspidochirotida</taxon>
        <taxon>Stichopodidae</taxon>
        <taxon>Apostichopus</taxon>
    </lineage>
</organism>
<dbReference type="GO" id="GO:0000062">
    <property type="term" value="F:fatty-acyl-CoA binding"/>
    <property type="evidence" value="ECO:0007669"/>
    <property type="project" value="InterPro"/>
</dbReference>
<feature type="region of interest" description="Disordered" evidence="3">
    <location>
        <begin position="121"/>
        <end position="140"/>
    </location>
</feature>
<evidence type="ECO:0000256" key="3">
    <source>
        <dbReference type="SAM" id="MobiDB-lite"/>
    </source>
</evidence>
<feature type="domain" description="ACB" evidence="4">
    <location>
        <begin position="38"/>
        <end position="123"/>
    </location>
</feature>
<dbReference type="Proteomes" id="UP000230750">
    <property type="component" value="Unassembled WGS sequence"/>
</dbReference>
<dbReference type="OrthoDB" id="346910at2759"/>
<accession>A0A2G8JTY1</accession>
<proteinExistence type="inferred from homology"/>
<evidence type="ECO:0000259" key="4">
    <source>
        <dbReference type="PROSITE" id="PS51228"/>
    </source>
</evidence>